<organism evidence="1">
    <name type="scientific">marine sediment metagenome</name>
    <dbReference type="NCBI Taxonomy" id="412755"/>
    <lineage>
        <taxon>unclassified sequences</taxon>
        <taxon>metagenomes</taxon>
        <taxon>ecological metagenomes</taxon>
    </lineage>
</organism>
<evidence type="ECO:0008006" key="2">
    <source>
        <dbReference type="Google" id="ProtNLM"/>
    </source>
</evidence>
<gene>
    <name evidence="1" type="ORF">LCGC14_2716920</name>
</gene>
<evidence type="ECO:0000313" key="1">
    <source>
        <dbReference type="EMBL" id="KKK91043.1"/>
    </source>
</evidence>
<sequence>MTDYYLYDDDGDDGDSGLTWALAKATLAGVIAVGLTSADRVFVKKAHLESLGGSTNYVFPENPGFQWIIVATATTNEPPVNSDLAQMTEITEGWVTSGNFAINLNGSSFAHGFSLVPSNVANNSGAEVTIGSSTSQQTDCVFESCTFGTRSTNAGANLFLGANADSIRLRLTDCTYHFGAVTQEILVKSHVLIQNLGHTGSTPTSLFKGVASDSHGHAVIENSDINAIGPTNLLERVSDSGTQLEFRNCKLPAGVTLVTGSVDRWSADSVEVFNSDSADTNYRYAFDGPMGTIDTETTIVRTGGAEHGGTQYSFKMVSTANSVFAMPLETPEFVIWNETVGSPITVTVQATGSELPQTDD</sequence>
<protein>
    <recommendedName>
        <fullName evidence="2">Right handed beta helix domain-containing protein</fullName>
    </recommendedName>
</protein>
<comment type="caution">
    <text evidence="1">The sequence shown here is derived from an EMBL/GenBank/DDBJ whole genome shotgun (WGS) entry which is preliminary data.</text>
</comment>
<dbReference type="EMBL" id="LAZR01048827">
    <property type="protein sequence ID" value="KKK91043.1"/>
    <property type="molecule type" value="Genomic_DNA"/>
</dbReference>
<feature type="non-terminal residue" evidence="1">
    <location>
        <position position="360"/>
    </location>
</feature>
<accession>A0A0F8ZBC8</accession>
<proteinExistence type="predicted"/>
<name>A0A0F8ZBC8_9ZZZZ</name>
<dbReference type="AlphaFoldDB" id="A0A0F8ZBC8"/>
<reference evidence="1" key="1">
    <citation type="journal article" date="2015" name="Nature">
        <title>Complex archaea that bridge the gap between prokaryotes and eukaryotes.</title>
        <authorList>
            <person name="Spang A."/>
            <person name="Saw J.H."/>
            <person name="Jorgensen S.L."/>
            <person name="Zaremba-Niedzwiedzka K."/>
            <person name="Martijn J."/>
            <person name="Lind A.E."/>
            <person name="van Eijk R."/>
            <person name="Schleper C."/>
            <person name="Guy L."/>
            <person name="Ettema T.J."/>
        </authorList>
    </citation>
    <scope>NUCLEOTIDE SEQUENCE</scope>
</reference>